<dbReference type="Pfam" id="PF00480">
    <property type="entry name" value="ROK"/>
    <property type="match status" value="1"/>
</dbReference>
<reference evidence="2 4" key="1">
    <citation type="submission" date="2020-12" db="EMBL/GenBank/DDBJ databases">
        <title>FDA dAtabase for Regulatory Grade micrObial Sequences (FDA-ARGOS): Supporting development and validation of Infectious Disease Dx tests.</title>
        <authorList>
            <person name="Sproer C."/>
            <person name="Gronow S."/>
            <person name="Severitt S."/>
            <person name="Schroder I."/>
            <person name="Tallon L."/>
            <person name="Sadzewicz L."/>
            <person name="Zhao X."/>
            <person name="Boylan J."/>
            <person name="Ott S."/>
            <person name="Bowen H."/>
            <person name="Vavikolanu K."/>
            <person name="Mehta A."/>
            <person name="Aluvathingal J."/>
            <person name="Nadendla S."/>
            <person name="Lowell S."/>
            <person name="Myers T."/>
            <person name="Yan Y."/>
            <person name="Sichtig H."/>
        </authorList>
    </citation>
    <scope>NUCLEOTIDE SEQUENCE [LARGE SCALE GENOMIC DNA]</scope>
    <source>
        <strain evidence="2 4">FDAARGOS_1053</strain>
        <strain evidence="3">FDAARGOS_1191</strain>
    </source>
</reference>
<dbReference type="OrthoDB" id="8772678at2"/>
<dbReference type="SUPFAM" id="SSF53067">
    <property type="entry name" value="Actin-like ATPase domain"/>
    <property type="match status" value="1"/>
</dbReference>
<dbReference type="EMBL" id="CP066007">
    <property type="protein sequence ID" value="QQB47376.1"/>
    <property type="molecule type" value="Genomic_DNA"/>
</dbReference>
<protein>
    <submittedName>
        <fullName evidence="2">ROK family protein</fullName>
    </submittedName>
</protein>
<dbReference type="InterPro" id="IPR000600">
    <property type="entry name" value="ROK"/>
</dbReference>
<evidence type="ECO:0000313" key="4">
    <source>
        <dbReference type="Proteomes" id="UP000596145"/>
    </source>
</evidence>
<dbReference type="InterPro" id="IPR043129">
    <property type="entry name" value="ATPase_NBD"/>
</dbReference>
<evidence type="ECO:0000256" key="1">
    <source>
        <dbReference type="ARBA" id="ARBA00006479"/>
    </source>
</evidence>
<accession>A0A7T4EHA2</accession>
<dbReference type="PANTHER" id="PTHR18964:SF169">
    <property type="entry name" value="N-ACETYLMANNOSAMINE KINASE"/>
    <property type="match status" value="1"/>
</dbReference>
<dbReference type="Gene3D" id="3.30.420.40">
    <property type="match status" value="2"/>
</dbReference>
<gene>
    <name evidence="2" type="ORF">I6I10_05660</name>
    <name evidence="3" type="ORF">I6J21_09815</name>
</gene>
<dbReference type="Proteomes" id="UP000617681">
    <property type="component" value="Chromosome"/>
</dbReference>
<organism evidence="2 4">
    <name type="scientific">Corynebacterium glucuronolyticum</name>
    <dbReference type="NCBI Taxonomy" id="39791"/>
    <lineage>
        <taxon>Bacteria</taxon>
        <taxon>Bacillati</taxon>
        <taxon>Actinomycetota</taxon>
        <taxon>Actinomycetes</taxon>
        <taxon>Mycobacteriales</taxon>
        <taxon>Corynebacteriaceae</taxon>
        <taxon>Corynebacterium</taxon>
    </lineage>
</organism>
<sequence>MLAVFTSKRNKMATVIGLDIGGTKIAAARVTDGVAENIITTPTPATQGPEKILDAAAGLAAQLGHGPIGVSSAGLIDPFKGTVQFATSQLTGWKGTDVAGGLSARLGAEVSVLNDVQAHALGEYLHGVGRGHESMLLVAPGTGIGGGVILNGRLLLGAHFAAGHVGHVDSHGAEGVACTCGRDGHAEAIASGFGIERAYEERVGMHLTGRDISQEDSAVAREILATAGRTFGRLIGGLVNVFDPGLVVTAGSVMKAGKVWEQAFREGFDASCMELLQDTPIVSGTLENAALVGAAAWVSERKNYEVQ</sequence>
<dbReference type="Proteomes" id="UP000596145">
    <property type="component" value="Chromosome"/>
</dbReference>
<evidence type="ECO:0000313" key="2">
    <source>
        <dbReference type="EMBL" id="QQB47376.1"/>
    </source>
</evidence>
<name>A0A7T4EHA2_9CORY</name>
<dbReference type="AlphaFoldDB" id="A0A7T4EHA2"/>
<proteinExistence type="inferred from homology"/>
<comment type="similarity">
    <text evidence="1">Belongs to the ROK (NagC/XylR) family.</text>
</comment>
<dbReference type="EMBL" id="CP069534">
    <property type="protein sequence ID" value="QRP70070.1"/>
    <property type="molecule type" value="Genomic_DNA"/>
</dbReference>
<evidence type="ECO:0000313" key="3">
    <source>
        <dbReference type="EMBL" id="QRP70070.1"/>
    </source>
</evidence>
<dbReference type="PANTHER" id="PTHR18964">
    <property type="entry name" value="ROK (REPRESSOR, ORF, KINASE) FAMILY"/>
    <property type="match status" value="1"/>
</dbReference>